<evidence type="ECO:0000313" key="3">
    <source>
        <dbReference type="Proteomes" id="UP000051322"/>
    </source>
</evidence>
<dbReference type="Proteomes" id="UP000269597">
    <property type="component" value="Unassembled WGS sequence"/>
</dbReference>
<comment type="caution">
    <text evidence="2">The sequence shown here is derived from an EMBL/GenBank/DDBJ whole genome shotgun (WGS) entry which is preliminary data.</text>
</comment>
<organism evidence="2 4">
    <name type="scientific">Acinetobacter baumannii</name>
    <dbReference type="NCBI Taxonomy" id="470"/>
    <lineage>
        <taxon>Bacteria</taxon>
        <taxon>Pseudomonadati</taxon>
        <taxon>Pseudomonadota</taxon>
        <taxon>Gammaproteobacteria</taxon>
        <taxon>Moraxellales</taxon>
        <taxon>Moraxellaceae</taxon>
        <taxon>Acinetobacter</taxon>
        <taxon>Acinetobacter calcoaceticus/baumannii complex</taxon>
    </lineage>
</organism>
<evidence type="ECO:0000313" key="1">
    <source>
        <dbReference type="EMBL" id="KQD11887.1"/>
    </source>
</evidence>
<reference evidence="1 3" key="1">
    <citation type="submission" date="2015-10" db="EMBL/GenBank/DDBJ databases">
        <title>The utility of whole genome sequencing in characterizing Acinetobacter epidemiology and analyzing hospital outbreaks.</title>
        <authorList>
            <person name="Ozer E.A."/>
            <person name="Fitzpatrick M.A."/>
            <person name="Hauser A.R."/>
        </authorList>
    </citation>
    <scope>NUCLEOTIDE SEQUENCE [LARGE SCALE GENOMIC DNA]</scope>
    <source>
        <strain evidence="1 3">ABBL059</strain>
    </source>
</reference>
<evidence type="ECO:0000313" key="2">
    <source>
        <dbReference type="EMBL" id="RSP69024.1"/>
    </source>
</evidence>
<protein>
    <recommendedName>
        <fullName evidence="5">Lipoprotein</fullName>
    </recommendedName>
</protein>
<dbReference type="EMBL" id="LLFE01000170">
    <property type="protein sequence ID" value="KQD11887.1"/>
    <property type="molecule type" value="Genomic_DNA"/>
</dbReference>
<gene>
    <name evidence="1" type="ORF">APD06_08835</name>
    <name evidence="2" type="ORF">EA722_18750</name>
</gene>
<evidence type="ECO:0000313" key="4">
    <source>
        <dbReference type="Proteomes" id="UP000269597"/>
    </source>
</evidence>
<dbReference type="AlphaFoldDB" id="A0A3R9T321"/>
<dbReference type="PROSITE" id="PS51257">
    <property type="entry name" value="PROKAR_LIPOPROTEIN"/>
    <property type="match status" value="1"/>
</dbReference>
<name>A0A3R9T321_ACIBA</name>
<accession>A0A3R9T321</accession>
<sequence>MNFKILNQNILMSCLLASFFLTGCVSNRIIGENTRKLFTKYDSGYEWITLTEDDVIAFGKPSVSLPNEPEDSIVIAGKKYSYVISKGGNDFIQLISQLNPQYIQISNELDFNAPASNSNHFYGHIRFSYTPPNGKLNEKESALFKQYGVIPCDYEKTLELHKFELNLRGTVYPPVNNLKKITPLSKPYHVRIQYLHDKSGKVPLSTKEKLASLPLLPFNFRYYCFTCESHGYHLPALID</sequence>
<dbReference type="EMBL" id="RFBY01000117">
    <property type="protein sequence ID" value="RSP69024.1"/>
    <property type="molecule type" value="Genomic_DNA"/>
</dbReference>
<evidence type="ECO:0008006" key="5">
    <source>
        <dbReference type="Google" id="ProtNLM"/>
    </source>
</evidence>
<dbReference type="Proteomes" id="UP000051322">
    <property type="component" value="Unassembled WGS sequence"/>
</dbReference>
<reference evidence="2 4" key="2">
    <citation type="submission" date="2018-10" db="EMBL/GenBank/DDBJ databases">
        <title>GWAS and RNA-Seq identify cryptic mechanisms of antimicrobial resistance in Acinetobacter baumannii.</title>
        <authorList>
            <person name="Sahl J.W."/>
        </authorList>
    </citation>
    <scope>NUCLEOTIDE SEQUENCE [LARGE SCALE GENOMIC DNA]</scope>
    <source>
        <strain evidence="2 4">TG31299</strain>
    </source>
</reference>
<proteinExistence type="predicted"/>